<dbReference type="PANTHER" id="PTHR43316:SF3">
    <property type="entry name" value="HALOACID DEHALOGENASE, TYPE II (AFU_ORTHOLOGUE AFUA_2G07750)-RELATED"/>
    <property type="match status" value="1"/>
</dbReference>
<evidence type="ECO:0000313" key="3">
    <source>
        <dbReference type="Proteomes" id="UP000244912"/>
    </source>
</evidence>
<proteinExistence type="predicted"/>
<organism evidence="2 3">
    <name type="scientific">Palleronia abyssalis</name>
    <dbReference type="NCBI Taxonomy" id="1501240"/>
    <lineage>
        <taxon>Bacteria</taxon>
        <taxon>Pseudomonadati</taxon>
        <taxon>Pseudomonadota</taxon>
        <taxon>Alphaproteobacteria</taxon>
        <taxon>Rhodobacterales</taxon>
        <taxon>Roseobacteraceae</taxon>
        <taxon>Palleronia</taxon>
    </lineage>
</organism>
<dbReference type="EC" id="3.1.3.18" evidence="2"/>
<dbReference type="RefSeq" id="WP_181375855.1">
    <property type="nucleotide sequence ID" value="NZ_ONZF01000011.1"/>
</dbReference>
<keyword evidence="1 2" id="KW-0378">Hydrolase</keyword>
<evidence type="ECO:0000256" key="1">
    <source>
        <dbReference type="ARBA" id="ARBA00022801"/>
    </source>
</evidence>
<dbReference type="Proteomes" id="UP000244912">
    <property type="component" value="Unassembled WGS sequence"/>
</dbReference>
<dbReference type="Pfam" id="PF00702">
    <property type="entry name" value="Hydrolase"/>
    <property type="match status" value="1"/>
</dbReference>
<reference evidence="2 3" key="1">
    <citation type="submission" date="2018-03" db="EMBL/GenBank/DDBJ databases">
        <authorList>
            <person name="Keele B.F."/>
        </authorList>
    </citation>
    <scope>NUCLEOTIDE SEQUENCE [LARGE SCALE GENOMIC DNA]</scope>
    <source>
        <strain evidence="2 3">CECT 8504</strain>
    </source>
</reference>
<dbReference type="InterPro" id="IPR051540">
    <property type="entry name" value="S-2-haloacid_dehalogenase"/>
</dbReference>
<dbReference type="EMBL" id="ONZF01000011">
    <property type="protein sequence ID" value="SPJ25718.1"/>
    <property type="molecule type" value="Genomic_DNA"/>
</dbReference>
<dbReference type="InterPro" id="IPR036412">
    <property type="entry name" value="HAD-like_sf"/>
</dbReference>
<dbReference type="Gene3D" id="3.40.50.1000">
    <property type="entry name" value="HAD superfamily/HAD-like"/>
    <property type="match status" value="1"/>
</dbReference>
<dbReference type="NCBIfam" id="TIGR01509">
    <property type="entry name" value="HAD-SF-IA-v3"/>
    <property type="match status" value="1"/>
</dbReference>
<dbReference type="GO" id="GO:0008967">
    <property type="term" value="F:phosphoglycolate phosphatase activity"/>
    <property type="evidence" value="ECO:0007669"/>
    <property type="project" value="UniProtKB-EC"/>
</dbReference>
<keyword evidence="3" id="KW-1185">Reference proteome</keyword>
<evidence type="ECO:0000313" key="2">
    <source>
        <dbReference type="EMBL" id="SPJ25718.1"/>
    </source>
</evidence>
<gene>
    <name evidence="2" type="primary">gph_4</name>
    <name evidence="2" type="ORF">PAA8504_03569</name>
</gene>
<dbReference type="NCBIfam" id="TIGR01549">
    <property type="entry name" value="HAD-SF-IA-v1"/>
    <property type="match status" value="1"/>
</dbReference>
<dbReference type="AlphaFoldDB" id="A0A2R8BZX9"/>
<dbReference type="SUPFAM" id="SSF56784">
    <property type="entry name" value="HAD-like"/>
    <property type="match status" value="1"/>
</dbReference>
<dbReference type="InterPro" id="IPR023214">
    <property type="entry name" value="HAD_sf"/>
</dbReference>
<sequence>MAVCFDAFGALVEIADRRDPYRTLLRALPPMARRECARRLMREDRATPDWPVLLGCEIPADVLARVEAAIRDEANSIRMRPGFRAAWAALRAKNLKLAVCSNLAAPYGPPLRAALPDAPDAVALSYELGTIKPELALYAAVARMLALPPDRIVFVGDSRAADIDGPRRAGMQAMHVTDFERAMSAGEELLPEYRSRDTSW</sequence>
<protein>
    <submittedName>
        <fullName evidence="2">Phosphoglycolate phosphatase</fullName>
        <ecNumber evidence="2">3.1.3.18</ecNumber>
    </submittedName>
</protein>
<dbReference type="InterPro" id="IPR006439">
    <property type="entry name" value="HAD-SF_hydro_IA"/>
</dbReference>
<accession>A0A2R8BZX9</accession>
<dbReference type="PANTHER" id="PTHR43316">
    <property type="entry name" value="HYDROLASE, HALOACID DELAHOGENASE-RELATED"/>
    <property type="match status" value="1"/>
</dbReference>
<name>A0A2R8BZX9_9RHOB</name>